<evidence type="ECO:0000313" key="3">
    <source>
        <dbReference type="Proteomes" id="UP000013827"/>
    </source>
</evidence>
<feature type="transmembrane region" description="Helical" evidence="1">
    <location>
        <begin position="291"/>
        <end position="312"/>
    </location>
</feature>
<organism evidence="2 3">
    <name type="scientific">Emiliania huxleyi (strain CCMP1516)</name>
    <dbReference type="NCBI Taxonomy" id="280463"/>
    <lineage>
        <taxon>Eukaryota</taxon>
        <taxon>Haptista</taxon>
        <taxon>Haptophyta</taxon>
        <taxon>Prymnesiophyceae</taxon>
        <taxon>Isochrysidales</taxon>
        <taxon>Noelaerhabdaceae</taxon>
        <taxon>Emiliania</taxon>
    </lineage>
</organism>
<dbReference type="InterPro" id="IPR036259">
    <property type="entry name" value="MFS_trans_sf"/>
</dbReference>
<reference evidence="2" key="2">
    <citation type="submission" date="2024-10" db="UniProtKB">
        <authorList>
            <consortium name="EnsemblProtists"/>
        </authorList>
    </citation>
    <scope>IDENTIFICATION</scope>
</reference>
<dbReference type="RefSeq" id="XP_005793226.1">
    <property type="nucleotide sequence ID" value="XM_005793169.1"/>
</dbReference>
<evidence type="ECO:0000313" key="2">
    <source>
        <dbReference type="EnsemblProtists" id="EOD40797"/>
    </source>
</evidence>
<feature type="transmembrane region" description="Helical" evidence="1">
    <location>
        <begin position="141"/>
        <end position="160"/>
    </location>
</feature>
<proteinExistence type="predicted"/>
<feature type="transmembrane region" description="Helical" evidence="1">
    <location>
        <begin position="265"/>
        <end position="285"/>
    </location>
</feature>
<feature type="transmembrane region" description="Helical" evidence="1">
    <location>
        <begin position="172"/>
        <end position="197"/>
    </location>
</feature>
<accession>A0A0D3KYG2</accession>
<name>A0A0D3KYG2_EMIH1</name>
<reference evidence="3" key="1">
    <citation type="journal article" date="2013" name="Nature">
        <title>Pan genome of the phytoplankton Emiliania underpins its global distribution.</title>
        <authorList>
            <person name="Read B.A."/>
            <person name="Kegel J."/>
            <person name="Klute M.J."/>
            <person name="Kuo A."/>
            <person name="Lefebvre S.C."/>
            <person name="Maumus F."/>
            <person name="Mayer C."/>
            <person name="Miller J."/>
            <person name="Monier A."/>
            <person name="Salamov A."/>
            <person name="Young J."/>
            <person name="Aguilar M."/>
            <person name="Claverie J.M."/>
            <person name="Frickenhaus S."/>
            <person name="Gonzalez K."/>
            <person name="Herman E.K."/>
            <person name="Lin Y.C."/>
            <person name="Napier J."/>
            <person name="Ogata H."/>
            <person name="Sarno A.F."/>
            <person name="Shmutz J."/>
            <person name="Schroeder D."/>
            <person name="de Vargas C."/>
            <person name="Verret F."/>
            <person name="von Dassow P."/>
            <person name="Valentin K."/>
            <person name="Van de Peer Y."/>
            <person name="Wheeler G."/>
            <person name="Dacks J.B."/>
            <person name="Delwiche C.F."/>
            <person name="Dyhrman S.T."/>
            <person name="Glockner G."/>
            <person name="John U."/>
            <person name="Richards T."/>
            <person name="Worden A.Z."/>
            <person name="Zhang X."/>
            <person name="Grigoriev I.V."/>
            <person name="Allen A.E."/>
            <person name="Bidle K."/>
            <person name="Borodovsky M."/>
            <person name="Bowler C."/>
            <person name="Brownlee C."/>
            <person name="Cock J.M."/>
            <person name="Elias M."/>
            <person name="Gladyshev V.N."/>
            <person name="Groth M."/>
            <person name="Guda C."/>
            <person name="Hadaegh A."/>
            <person name="Iglesias-Rodriguez M.D."/>
            <person name="Jenkins J."/>
            <person name="Jones B.M."/>
            <person name="Lawson T."/>
            <person name="Leese F."/>
            <person name="Lindquist E."/>
            <person name="Lobanov A."/>
            <person name="Lomsadze A."/>
            <person name="Malik S.B."/>
            <person name="Marsh M.E."/>
            <person name="Mackinder L."/>
            <person name="Mock T."/>
            <person name="Mueller-Roeber B."/>
            <person name="Pagarete A."/>
            <person name="Parker M."/>
            <person name="Probert I."/>
            <person name="Quesneville H."/>
            <person name="Raines C."/>
            <person name="Rensing S.A."/>
            <person name="Riano-Pachon D.M."/>
            <person name="Richier S."/>
            <person name="Rokitta S."/>
            <person name="Shiraiwa Y."/>
            <person name="Soanes D.M."/>
            <person name="van der Giezen M."/>
            <person name="Wahlund T.M."/>
            <person name="Williams B."/>
            <person name="Wilson W."/>
            <person name="Wolfe G."/>
            <person name="Wurch L.L."/>
        </authorList>
    </citation>
    <scope>NUCLEOTIDE SEQUENCE</scope>
</reference>
<dbReference type="GO" id="GO:0022857">
    <property type="term" value="F:transmembrane transporter activity"/>
    <property type="evidence" value="ECO:0007669"/>
    <property type="project" value="InterPro"/>
</dbReference>
<feature type="transmembrane region" description="Helical" evidence="1">
    <location>
        <begin position="55"/>
        <end position="72"/>
    </location>
</feature>
<dbReference type="PaxDb" id="2903-EOD40797"/>
<dbReference type="KEGG" id="ehx:EMIHUDRAFT_251021"/>
<evidence type="ECO:0008006" key="4">
    <source>
        <dbReference type="Google" id="ProtNLM"/>
    </source>
</evidence>
<keyword evidence="3" id="KW-1185">Reference proteome</keyword>
<keyword evidence="1" id="KW-1133">Transmembrane helix</keyword>
<dbReference type="SUPFAM" id="SSF103473">
    <property type="entry name" value="MFS general substrate transporter"/>
    <property type="match status" value="1"/>
</dbReference>
<sequence length="419" mass="42709">MIYPSASVPATVSRARHCICFAPHALTALGNVAPVVALAQLVSDPAIVGEAGDSSSFAMLFNGVAALANALGKVLTAPLVDAAGAPYLIAAILAMAVSLAAFALAPSEVALLACWASCNICLSGSWAAESKAIEATYHRERWPIAFGLLTNTSLLIRIGARVGLGALLSAVSWRVMCISVALTLGAAVFIIVPLFAAGQLKSGRTQRNGGPCSPSGVELCLDPPIVLYAVAMAGATCVQRMENLVAVVLVQCAHLSASDAAMQSALFHVAVFATISIVTPFYSGLGVRSKAVLMIGLNALGCACIVCLVHLTSASSQALHNSRAWYALALNGLLAAAGSCFALLYYVSVSVFSLSHGDASARVLALLNAAGQAGGFLFQVGAAYLFSIGYGWSEVLGGLAGCATLATLCTALAEMSAER</sequence>
<protein>
    <recommendedName>
        <fullName evidence="4">Major facilitator superfamily (MFS) profile domain-containing protein</fullName>
    </recommendedName>
</protein>
<feature type="transmembrane region" description="Helical" evidence="1">
    <location>
        <begin position="366"/>
        <end position="388"/>
    </location>
</feature>
<dbReference type="OMA" id="PPASMEC"/>
<dbReference type="HOGENOM" id="CLU_656266_0_0_1"/>
<dbReference type="Gene3D" id="1.20.1250.20">
    <property type="entry name" value="MFS general substrate transporter like domains"/>
    <property type="match status" value="1"/>
</dbReference>
<dbReference type="Proteomes" id="UP000013827">
    <property type="component" value="Unassembled WGS sequence"/>
</dbReference>
<feature type="transmembrane region" description="Helical" evidence="1">
    <location>
        <begin position="324"/>
        <end position="346"/>
    </location>
</feature>
<dbReference type="Pfam" id="PF07690">
    <property type="entry name" value="MFS_1"/>
    <property type="match status" value="1"/>
</dbReference>
<dbReference type="AlphaFoldDB" id="A0A0D3KYG2"/>
<dbReference type="GeneID" id="17286067"/>
<dbReference type="EnsemblProtists" id="EOD40797">
    <property type="protein sequence ID" value="EOD40797"/>
    <property type="gene ID" value="EMIHUDRAFT_251021"/>
</dbReference>
<keyword evidence="1" id="KW-0812">Transmembrane</keyword>
<dbReference type="InterPro" id="IPR011701">
    <property type="entry name" value="MFS"/>
</dbReference>
<evidence type="ECO:0000256" key="1">
    <source>
        <dbReference type="SAM" id="Phobius"/>
    </source>
</evidence>
<feature type="transmembrane region" description="Helical" evidence="1">
    <location>
        <begin position="395"/>
        <end position="413"/>
    </location>
</feature>
<keyword evidence="1" id="KW-0472">Membrane</keyword>
<feature type="transmembrane region" description="Helical" evidence="1">
    <location>
        <begin position="84"/>
        <end position="104"/>
    </location>
</feature>
<feature type="transmembrane region" description="Helical" evidence="1">
    <location>
        <begin position="110"/>
        <end position="129"/>
    </location>
</feature>